<protein>
    <submittedName>
        <fullName evidence="3">Aldehyde oxidase</fullName>
    </submittedName>
</protein>
<proteinExistence type="predicted"/>
<dbReference type="InterPro" id="IPR036812">
    <property type="entry name" value="NAD(P)_OxRdtase_dom_sf"/>
</dbReference>
<keyword evidence="4" id="KW-1185">Reference proteome</keyword>
<sequence length="329" mass="35540">MNKRELGESGLTVSAIGYGCMGLNFGYGTALPREDAVALIRAAHERGVTFFDTAEVYGPYTNEELVGEALQAVRDEAVIATKFGFNIVDGKMTGLNSRPAQIRAVCEASLKRLRTDRIDLFYQHRVDPDVPIEEVAGAVKELIAEGKVKHFGLSEPGAATVRRAHAVQKVSALQNEYSLWTRGPETNGILAACAELGIGLVPYSPLGKGFLTGAMNKDTALNENDFRRTLPRFTPEAMAANMALVELLKSIAARHNATPAQVALAWLLAQKPWIAPIPGTTKLHRLEENLGAANLLLTPADLAEIETASAKIQIEGERYPAHLMATVGR</sequence>
<evidence type="ECO:0000256" key="1">
    <source>
        <dbReference type="ARBA" id="ARBA00023002"/>
    </source>
</evidence>
<dbReference type="Pfam" id="PF00248">
    <property type="entry name" value="Aldo_ket_red"/>
    <property type="match status" value="1"/>
</dbReference>
<evidence type="ECO:0000259" key="2">
    <source>
        <dbReference type="Pfam" id="PF00248"/>
    </source>
</evidence>
<evidence type="ECO:0000313" key="3">
    <source>
        <dbReference type="EMBL" id="GLR68550.1"/>
    </source>
</evidence>
<keyword evidence="1" id="KW-0560">Oxidoreductase</keyword>
<dbReference type="Proteomes" id="UP001156641">
    <property type="component" value="Unassembled WGS sequence"/>
</dbReference>
<dbReference type="EMBL" id="BSOS01000090">
    <property type="protein sequence ID" value="GLR68550.1"/>
    <property type="molecule type" value="Genomic_DNA"/>
</dbReference>
<name>A0ABQ6AAV8_9PROT</name>
<dbReference type="Gene3D" id="3.20.20.100">
    <property type="entry name" value="NADP-dependent oxidoreductase domain"/>
    <property type="match status" value="1"/>
</dbReference>
<comment type="caution">
    <text evidence="3">The sequence shown here is derived from an EMBL/GenBank/DDBJ whole genome shotgun (WGS) entry which is preliminary data.</text>
</comment>
<reference evidence="4" key="1">
    <citation type="journal article" date="2019" name="Int. J. Syst. Evol. Microbiol.">
        <title>The Global Catalogue of Microorganisms (GCM) 10K type strain sequencing project: providing services to taxonomists for standard genome sequencing and annotation.</title>
        <authorList>
            <consortium name="The Broad Institute Genomics Platform"/>
            <consortium name="The Broad Institute Genome Sequencing Center for Infectious Disease"/>
            <person name="Wu L."/>
            <person name="Ma J."/>
        </authorList>
    </citation>
    <scope>NUCLEOTIDE SEQUENCE [LARGE SCALE GENOMIC DNA]</scope>
    <source>
        <strain evidence="4">NBRC 112502</strain>
    </source>
</reference>
<evidence type="ECO:0000313" key="4">
    <source>
        <dbReference type="Proteomes" id="UP001156641"/>
    </source>
</evidence>
<dbReference type="PANTHER" id="PTHR43625">
    <property type="entry name" value="AFLATOXIN B1 ALDEHYDE REDUCTASE"/>
    <property type="match status" value="1"/>
</dbReference>
<accession>A0ABQ6AAV8</accession>
<dbReference type="PANTHER" id="PTHR43625:SF77">
    <property type="entry name" value="ALDO-KETO REDUCTASE"/>
    <property type="match status" value="1"/>
</dbReference>
<dbReference type="PROSITE" id="PS51257">
    <property type="entry name" value="PROKAR_LIPOPROTEIN"/>
    <property type="match status" value="1"/>
</dbReference>
<dbReference type="RefSeq" id="WP_284259395.1">
    <property type="nucleotide sequence ID" value="NZ_BSOS01000090.1"/>
</dbReference>
<dbReference type="InterPro" id="IPR020471">
    <property type="entry name" value="AKR"/>
</dbReference>
<organism evidence="3 4">
    <name type="scientific">Acidocella aquatica</name>
    <dbReference type="NCBI Taxonomy" id="1922313"/>
    <lineage>
        <taxon>Bacteria</taxon>
        <taxon>Pseudomonadati</taxon>
        <taxon>Pseudomonadota</taxon>
        <taxon>Alphaproteobacteria</taxon>
        <taxon>Acetobacterales</taxon>
        <taxon>Acidocellaceae</taxon>
        <taxon>Acidocella</taxon>
    </lineage>
</organism>
<feature type="domain" description="NADP-dependent oxidoreductase" evidence="2">
    <location>
        <begin position="16"/>
        <end position="308"/>
    </location>
</feature>
<dbReference type="InterPro" id="IPR023210">
    <property type="entry name" value="NADP_OxRdtase_dom"/>
</dbReference>
<gene>
    <name evidence="3" type="ORF">GCM10010909_32310</name>
</gene>
<dbReference type="CDD" id="cd19078">
    <property type="entry name" value="AKR_AKR13C1_2"/>
    <property type="match status" value="1"/>
</dbReference>
<dbReference type="InterPro" id="IPR050791">
    <property type="entry name" value="Aldo-Keto_reductase"/>
</dbReference>
<dbReference type="PRINTS" id="PR00069">
    <property type="entry name" value="ALDKETRDTASE"/>
</dbReference>
<dbReference type="SUPFAM" id="SSF51430">
    <property type="entry name" value="NAD(P)-linked oxidoreductase"/>
    <property type="match status" value="1"/>
</dbReference>